<dbReference type="EMBL" id="JBEUOH010000016">
    <property type="protein sequence ID" value="KAL0872057.1"/>
    <property type="molecule type" value="Genomic_DNA"/>
</dbReference>
<dbReference type="SUPFAM" id="SSF57997">
    <property type="entry name" value="Tropomyosin"/>
    <property type="match status" value="1"/>
</dbReference>
<dbReference type="InterPro" id="IPR057251">
    <property type="entry name" value="FP_C"/>
</dbReference>
<feature type="region of interest" description="Disordered" evidence="1">
    <location>
        <begin position="28"/>
        <end position="47"/>
    </location>
</feature>
<comment type="caution">
    <text evidence="4">The sequence shown here is derived from an EMBL/GenBank/DDBJ whole genome shotgun (WGS) entry which is preliminary data.</text>
</comment>
<dbReference type="InterPro" id="IPR004244">
    <property type="entry name" value="Transposase_22"/>
</dbReference>
<keyword evidence="5" id="KW-1185">Reference proteome</keyword>
<dbReference type="PANTHER" id="PTHR11505">
    <property type="entry name" value="L1 TRANSPOSABLE ELEMENT-RELATED"/>
    <property type="match status" value="1"/>
</dbReference>
<reference evidence="4 5" key="1">
    <citation type="submission" date="2024-06" db="EMBL/GenBank/DDBJ databases">
        <title>A chromosome-level genome assembly of beet webworm, Loxostege sticticalis.</title>
        <authorList>
            <person name="Zhang Y."/>
        </authorList>
    </citation>
    <scope>NUCLEOTIDE SEQUENCE [LARGE SCALE GENOMIC DNA]</scope>
    <source>
        <strain evidence="4">AQ026</strain>
        <tissue evidence="4">Whole body</tissue>
    </source>
</reference>
<evidence type="ECO:0000313" key="4">
    <source>
        <dbReference type="EMBL" id="KAL0872057.1"/>
    </source>
</evidence>
<organism evidence="4 5">
    <name type="scientific">Loxostege sticticalis</name>
    <name type="common">Beet webworm moth</name>
    <dbReference type="NCBI Taxonomy" id="481309"/>
    <lineage>
        <taxon>Eukaryota</taxon>
        <taxon>Metazoa</taxon>
        <taxon>Ecdysozoa</taxon>
        <taxon>Arthropoda</taxon>
        <taxon>Hexapoda</taxon>
        <taxon>Insecta</taxon>
        <taxon>Pterygota</taxon>
        <taxon>Neoptera</taxon>
        <taxon>Endopterygota</taxon>
        <taxon>Lepidoptera</taxon>
        <taxon>Glossata</taxon>
        <taxon>Ditrysia</taxon>
        <taxon>Pyraloidea</taxon>
        <taxon>Crambidae</taxon>
        <taxon>Pyraustinae</taxon>
        <taxon>Loxostege</taxon>
    </lineage>
</organism>
<evidence type="ECO:0000259" key="2">
    <source>
        <dbReference type="Pfam" id="PF25298"/>
    </source>
</evidence>
<evidence type="ECO:0000256" key="1">
    <source>
        <dbReference type="SAM" id="MobiDB-lite"/>
    </source>
</evidence>
<dbReference type="EMBL" id="JBEUOH010000016">
    <property type="protein sequence ID" value="KAL0872056.1"/>
    <property type="molecule type" value="Genomic_DNA"/>
</dbReference>
<dbReference type="Pfam" id="PF25298">
    <property type="entry name" value="Baculo_FP_2nd"/>
    <property type="match status" value="1"/>
</dbReference>
<dbReference type="Gene3D" id="3.30.70.1820">
    <property type="entry name" value="L1 transposable element, RRM domain"/>
    <property type="match status" value="1"/>
</dbReference>
<proteinExistence type="predicted"/>
<evidence type="ECO:0000313" key="5">
    <source>
        <dbReference type="Proteomes" id="UP001549920"/>
    </source>
</evidence>
<feature type="domain" description="FP protein C-terminal" evidence="2">
    <location>
        <begin position="241"/>
        <end position="293"/>
    </location>
</feature>
<protein>
    <recommendedName>
        <fullName evidence="2">FP protein C-terminal domain-containing protein</fullName>
    </recommendedName>
</protein>
<accession>A0ABR3HNR4</accession>
<dbReference type="Proteomes" id="UP001549920">
    <property type="component" value="Unassembled WGS sequence"/>
</dbReference>
<name>A0ABR3HNR4_LOXSC</name>
<gene>
    <name evidence="3" type="ORF">ABMA27_004488</name>
    <name evidence="4" type="ORF">ABMA27_004489</name>
</gene>
<sequence length="298" mass="33698">MINSTVIQAGEDESLARGEMSIDESLIEKQSPPDYVTQRKTHPQPAASCGTCQDMQLFQSKIIATMESWFAKYDDKISKFSSDFEEVKNSIQYMSDKYDGLYKKSEEVLSRVNCLEEKIKPQDHRIAQLESKLDLMEQQGRMCNAEISNMPEKRGENLMAVLEKIGTVLKISISKQDIISVHRVPQADPRSPRPKNVIVKFTNRVLRDNFVAAARLAKGIRSDQLSISGPGQNIYINEHLTLKNKGLFREAREAAKRCGFKFIWIKHGSILIRANDTSPVIAIRSSEDLSKIKPPLKA</sequence>
<evidence type="ECO:0000313" key="3">
    <source>
        <dbReference type="EMBL" id="KAL0872056.1"/>
    </source>
</evidence>